<dbReference type="EMBL" id="BAABBQ010000001">
    <property type="protein sequence ID" value="GAA4008160.1"/>
    <property type="molecule type" value="Genomic_DNA"/>
</dbReference>
<gene>
    <name evidence="13" type="ORF">GCM10022280_01070</name>
</gene>
<evidence type="ECO:0000256" key="2">
    <source>
        <dbReference type="ARBA" id="ARBA00022801"/>
    </source>
</evidence>
<evidence type="ECO:0000256" key="5">
    <source>
        <dbReference type="ARBA" id="ARBA00039314"/>
    </source>
</evidence>
<comment type="function">
    <text evidence="9">Acts as an acyl-protein thioesterase that hydrolyzes fatty acids from acylated residues in proteins. Regulates the mitochondrial S-depalmitoylation of the nucleophilic active site residue of peroxiredoxin-5/PRDX5, a key antioxidant protein, therefore modulating mitochondrial antioxidant ability. Also catalyzes the deglucuronidation of mycophenolic acid acyl-glucuronide, an active metabolite of the immunosuppressant drug mycophenolate.</text>
</comment>
<name>A0ABP7S8M1_9SPHN</name>
<dbReference type="RefSeq" id="WP_344705440.1">
    <property type="nucleotide sequence ID" value="NZ_BAABBQ010000001.1"/>
</dbReference>
<accession>A0ABP7S8M1</accession>
<dbReference type="Gene3D" id="3.40.50.1820">
    <property type="entry name" value="alpha/beta hydrolase"/>
    <property type="match status" value="1"/>
</dbReference>
<evidence type="ECO:0000256" key="6">
    <source>
        <dbReference type="ARBA" id="ARBA00041520"/>
    </source>
</evidence>
<keyword evidence="2 13" id="KW-0378">Hydrolase</keyword>
<evidence type="ECO:0000256" key="8">
    <source>
        <dbReference type="ARBA" id="ARBA00042704"/>
    </source>
</evidence>
<dbReference type="Proteomes" id="UP001500235">
    <property type="component" value="Unassembled WGS sequence"/>
</dbReference>
<evidence type="ECO:0000256" key="1">
    <source>
        <dbReference type="ARBA" id="ARBA00012423"/>
    </source>
</evidence>
<dbReference type="EC" id="3.1.1.93" evidence="4"/>
<comment type="catalytic activity">
    <reaction evidence="10">
        <text>S-hexadecanoyl-L-cysteinyl-[protein] + H2O = L-cysteinyl-[protein] + hexadecanoate + H(+)</text>
        <dbReference type="Rhea" id="RHEA:19233"/>
        <dbReference type="Rhea" id="RHEA-COMP:10131"/>
        <dbReference type="Rhea" id="RHEA-COMP:11032"/>
        <dbReference type="ChEBI" id="CHEBI:7896"/>
        <dbReference type="ChEBI" id="CHEBI:15377"/>
        <dbReference type="ChEBI" id="CHEBI:15378"/>
        <dbReference type="ChEBI" id="CHEBI:29950"/>
        <dbReference type="ChEBI" id="CHEBI:74151"/>
        <dbReference type="EC" id="3.1.2.22"/>
    </reaction>
    <physiologicalReaction direction="left-to-right" evidence="10">
        <dbReference type="Rhea" id="RHEA:19234"/>
    </physiologicalReaction>
</comment>
<evidence type="ECO:0000256" key="3">
    <source>
        <dbReference type="ARBA" id="ARBA00022946"/>
    </source>
</evidence>
<evidence type="ECO:0000256" key="7">
    <source>
        <dbReference type="ARBA" id="ARBA00042645"/>
    </source>
</evidence>
<proteinExistence type="predicted"/>
<evidence type="ECO:0000256" key="4">
    <source>
        <dbReference type="ARBA" id="ARBA00039132"/>
    </source>
</evidence>
<evidence type="ECO:0000256" key="10">
    <source>
        <dbReference type="ARBA" id="ARBA00047409"/>
    </source>
</evidence>
<dbReference type="InterPro" id="IPR000073">
    <property type="entry name" value="AB_hydrolase_1"/>
</dbReference>
<comment type="catalytic activity">
    <reaction evidence="11">
        <text>mycophenolic acid O-acyl-beta-D-glucuronide + H2O = mycophenolate + D-glucuronate + H(+)</text>
        <dbReference type="Rhea" id="RHEA:34179"/>
        <dbReference type="ChEBI" id="CHEBI:15377"/>
        <dbReference type="ChEBI" id="CHEBI:15378"/>
        <dbReference type="ChEBI" id="CHEBI:58720"/>
        <dbReference type="ChEBI" id="CHEBI:62932"/>
        <dbReference type="ChEBI" id="CHEBI:66982"/>
        <dbReference type="EC" id="3.1.1.93"/>
    </reaction>
    <physiologicalReaction direction="left-to-right" evidence="11">
        <dbReference type="Rhea" id="RHEA:34180"/>
    </physiologicalReaction>
</comment>
<dbReference type="SUPFAM" id="SSF53474">
    <property type="entry name" value="alpha/beta-Hydrolases"/>
    <property type="match status" value="1"/>
</dbReference>
<evidence type="ECO:0000259" key="12">
    <source>
        <dbReference type="Pfam" id="PF00561"/>
    </source>
</evidence>
<dbReference type="PANTHER" id="PTHR16138:SF7">
    <property type="entry name" value="PALMITOYL-PROTEIN THIOESTERASE ABHD10, MITOCHONDRIAL"/>
    <property type="match status" value="1"/>
</dbReference>
<dbReference type="InterPro" id="IPR029058">
    <property type="entry name" value="AB_hydrolase_fold"/>
</dbReference>
<keyword evidence="14" id="KW-1185">Reference proteome</keyword>
<dbReference type="PANTHER" id="PTHR16138">
    <property type="entry name" value="MYCOPHENOLIC ACID ACYL-GLUCURONIDE ESTERASE, MITOCHONDRIAL"/>
    <property type="match status" value="1"/>
</dbReference>
<dbReference type="GO" id="GO:0016787">
    <property type="term" value="F:hydrolase activity"/>
    <property type="evidence" value="ECO:0007669"/>
    <property type="project" value="UniProtKB-KW"/>
</dbReference>
<feature type="domain" description="AB hydrolase-1" evidence="12">
    <location>
        <begin position="24"/>
        <end position="132"/>
    </location>
</feature>
<dbReference type="InterPro" id="IPR052382">
    <property type="entry name" value="ABHD10_acyl-thioesterase"/>
</dbReference>
<organism evidence="13 14">
    <name type="scientific">Sphingomonas swuensis</name>
    <dbReference type="NCBI Taxonomy" id="977800"/>
    <lineage>
        <taxon>Bacteria</taxon>
        <taxon>Pseudomonadati</taxon>
        <taxon>Pseudomonadota</taxon>
        <taxon>Alphaproteobacteria</taxon>
        <taxon>Sphingomonadales</taxon>
        <taxon>Sphingomonadaceae</taxon>
        <taxon>Sphingomonas</taxon>
    </lineage>
</organism>
<evidence type="ECO:0000313" key="14">
    <source>
        <dbReference type="Proteomes" id="UP001500235"/>
    </source>
</evidence>
<dbReference type="Pfam" id="PF00561">
    <property type="entry name" value="Abhydrolase_1"/>
    <property type="match status" value="1"/>
</dbReference>
<sequence length="242" mass="26203">MDPTWLSLPGDRRLAVRHRSGSGPTLLFLPGYASDMMGSKAVALDALAEKRGLPMLRFDYSGTGESSGTFAEGTLDRWLEEAEAVSALADGPLLLIGSSMGGWLMLLLAERLGPRVQALVGIAAAPDFTSWGYSDDDKAELERSGELRRPNPYGGEAELTTRAFFRSGEQLKLLDRPIDFAGPVRLLHGDRDAEVPLEVAFRTKDALVSADVQLTVVKGGTHRLSEPAELALLRRTVIDLLD</sequence>
<protein>
    <recommendedName>
        <fullName evidence="5">Palmitoyl-protein thioesterase ABHD10, mitochondrial</fullName>
        <ecNumber evidence="4">3.1.1.93</ecNumber>
        <ecNumber evidence="1">3.1.2.22</ecNumber>
    </recommendedName>
    <alternativeName>
        <fullName evidence="7">Acyl-protein thioesterase ABHD10</fullName>
    </alternativeName>
    <alternativeName>
        <fullName evidence="8">Alpha/beta hydrolase domain-containing protein 10</fullName>
    </alternativeName>
    <alternativeName>
        <fullName evidence="6">Mycophenolic acid acyl-glucuronide esterase, mitochondrial</fullName>
    </alternativeName>
</protein>
<evidence type="ECO:0000256" key="9">
    <source>
        <dbReference type="ARBA" id="ARBA00046047"/>
    </source>
</evidence>
<evidence type="ECO:0000313" key="13">
    <source>
        <dbReference type="EMBL" id="GAA4008160.1"/>
    </source>
</evidence>
<keyword evidence="3" id="KW-0809">Transit peptide</keyword>
<comment type="caution">
    <text evidence="13">The sequence shown here is derived from an EMBL/GenBank/DDBJ whole genome shotgun (WGS) entry which is preliminary data.</text>
</comment>
<evidence type="ECO:0000256" key="11">
    <source>
        <dbReference type="ARBA" id="ARBA00047972"/>
    </source>
</evidence>
<reference evidence="14" key="1">
    <citation type="journal article" date="2019" name="Int. J. Syst. Evol. Microbiol.">
        <title>The Global Catalogue of Microorganisms (GCM) 10K type strain sequencing project: providing services to taxonomists for standard genome sequencing and annotation.</title>
        <authorList>
            <consortium name="The Broad Institute Genomics Platform"/>
            <consortium name="The Broad Institute Genome Sequencing Center for Infectious Disease"/>
            <person name="Wu L."/>
            <person name="Ma J."/>
        </authorList>
    </citation>
    <scope>NUCLEOTIDE SEQUENCE [LARGE SCALE GENOMIC DNA]</scope>
    <source>
        <strain evidence="14">JCM 17563</strain>
    </source>
</reference>
<dbReference type="EC" id="3.1.2.22" evidence="1"/>